<sequence length="77" mass="8738">MQNYLEVGIRLGLVFAVIFVSFYKKEKTVSTFFLTASWMCLVLAPLWPLFLLGMAIDGPDKVLKNLAGKVSPRHSYR</sequence>
<dbReference type="STRING" id="1802723.A2675_03630"/>
<organism evidence="2 3">
    <name type="scientific">Candidatus Yonathbacteria bacterium RIFCSPHIGHO2_01_FULL_51_10</name>
    <dbReference type="NCBI Taxonomy" id="1802723"/>
    <lineage>
        <taxon>Bacteria</taxon>
        <taxon>Candidatus Yonathiibacteriota</taxon>
    </lineage>
</organism>
<comment type="caution">
    <text evidence="2">The sequence shown here is derived from an EMBL/GenBank/DDBJ whole genome shotgun (WGS) entry which is preliminary data.</text>
</comment>
<name>A0A1G2SAY4_9BACT</name>
<proteinExistence type="predicted"/>
<keyword evidence="1" id="KW-1133">Transmembrane helix</keyword>
<protein>
    <submittedName>
        <fullName evidence="2">Uncharacterized protein</fullName>
    </submittedName>
</protein>
<feature type="transmembrane region" description="Helical" evidence="1">
    <location>
        <begin position="7"/>
        <end position="23"/>
    </location>
</feature>
<reference evidence="2 3" key="1">
    <citation type="journal article" date="2016" name="Nat. Commun.">
        <title>Thousands of microbial genomes shed light on interconnected biogeochemical processes in an aquifer system.</title>
        <authorList>
            <person name="Anantharaman K."/>
            <person name="Brown C.T."/>
            <person name="Hug L.A."/>
            <person name="Sharon I."/>
            <person name="Castelle C.J."/>
            <person name="Probst A.J."/>
            <person name="Thomas B.C."/>
            <person name="Singh A."/>
            <person name="Wilkins M.J."/>
            <person name="Karaoz U."/>
            <person name="Brodie E.L."/>
            <person name="Williams K.H."/>
            <person name="Hubbard S.S."/>
            <person name="Banfield J.F."/>
        </authorList>
    </citation>
    <scope>NUCLEOTIDE SEQUENCE [LARGE SCALE GENOMIC DNA]</scope>
</reference>
<keyword evidence="1" id="KW-0472">Membrane</keyword>
<dbReference type="AlphaFoldDB" id="A0A1G2SAY4"/>
<gene>
    <name evidence="2" type="ORF">A2675_03630</name>
</gene>
<evidence type="ECO:0000313" key="3">
    <source>
        <dbReference type="Proteomes" id="UP000176997"/>
    </source>
</evidence>
<keyword evidence="1" id="KW-0812">Transmembrane</keyword>
<dbReference type="Proteomes" id="UP000176997">
    <property type="component" value="Unassembled WGS sequence"/>
</dbReference>
<accession>A0A1G2SAY4</accession>
<feature type="transmembrane region" description="Helical" evidence="1">
    <location>
        <begin position="35"/>
        <end position="56"/>
    </location>
</feature>
<dbReference type="EMBL" id="MHUS01000010">
    <property type="protein sequence ID" value="OHA81531.1"/>
    <property type="molecule type" value="Genomic_DNA"/>
</dbReference>
<evidence type="ECO:0000313" key="2">
    <source>
        <dbReference type="EMBL" id="OHA81531.1"/>
    </source>
</evidence>
<evidence type="ECO:0000256" key="1">
    <source>
        <dbReference type="SAM" id="Phobius"/>
    </source>
</evidence>